<protein>
    <submittedName>
        <fullName evidence="2">Uncharacterized protein</fullName>
    </submittedName>
</protein>
<evidence type="ECO:0000256" key="1">
    <source>
        <dbReference type="SAM" id="MobiDB-lite"/>
    </source>
</evidence>
<feature type="region of interest" description="Disordered" evidence="1">
    <location>
        <begin position="1"/>
        <end position="76"/>
    </location>
</feature>
<dbReference type="EMBL" id="JBHTAX010000001">
    <property type="protein sequence ID" value="MFC7189461.1"/>
    <property type="molecule type" value="Genomic_DNA"/>
</dbReference>
<feature type="compositionally biased region" description="Polar residues" evidence="1">
    <location>
        <begin position="65"/>
        <end position="76"/>
    </location>
</feature>
<comment type="caution">
    <text evidence="2">The sequence shown here is derived from an EMBL/GenBank/DDBJ whole genome shotgun (WGS) entry which is preliminary data.</text>
</comment>
<name>A0ABD5YMZ7_9EURY</name>
<proteinExistence type="predicted"/>
<reference evidence="2 3" key="1">
    <citation type="journal article" date="2019" name="Int. J. Syst. Evol. Microbiol.">
        <title>The Global Catalogue of Microorganisms (GCM) 10K type strain sequencing project: providing services to taxonomists for standard genome sequencing and annotation.</title>
        <authorList>
            <consortium name="The Broad Institute Genomics Platform"/>
            <consortium name="The Broad Institute Genome Sequencing Center for Infectious Disease"/>
            <person name="Wu L."/>
            <person name="Ma J."/>
        </authorList>
    </citation>
    <scope>NUCLEOTIDE SEQUENCE [LARGE SCALE GENOMIC DNA]</scope>
    <source>
        <strain evidence="2 3">RDMS1</strain>
    </source>
</reference>
<accession>A0ABD5YMZ7</accession>
<keyword evidence="3" id="KW-1185">Reference proteome</keyword>
<sequence length="76" mass="7828">MFASIGDRVNRDKSFEGKSESTPMVQSPITPAPKTITRSPRRGRPSSTSDVAVSADESIAAVSDDTLSGTGTSVAG</sequence>
<dbReference type="RefSeq" id="WP_390204941.1">
    <property type="nucleotide sequence ID" value="NZ_JBHSZC010000001.1"/>
</dbReference>
<organism evidence="2 3">
    <name type="scientific">Halocatena marina</name>
    <dbReference type="NCBI Taxonomy" id="2934937"/>
    <lineage>
        <taxon>Archaea</taxon>
        <taxon>Methanobacteriati</taxon>
        <taxon>Methanobacteriota</taxon>
        <taxon>Stenosarchaea group</taxon>
        <taxon>Halobacteria</taxon>
        <taxon>Halobacteriales</taxon>
        <taxon>Natronomonadaceae</taxon>
        <taxon>Halocatena</taxon>
    </lineage>
</organism>
<feature type="compositionally biased region" description="Polar residues" evidence="1">
    <location>
        <begin position="20"/>
        <end position="29"/>
    </location>
</feature>
<gene>
    <name evidence="2" type="ORF">ACFQL7_06090</name>
</gene>
<evidence type="ECO:0000313" key="2">
    <source>
        <dbReference type="EMBL" id="MFC7189461.1"/>
    </source>
</evidence>
<feature type="compositionally biased region" description="Basic and acidic residues" evidence="1">
    <location>
        <begin position="8"/>
        <end position="19"/>
    </location>
</feature>
<dbReference type="AlphaFoldDB" id="A0ABD5YMZ7"/>
<dbReference type="Proteomes" id="UP001596417">
    <property type="component" value="Unassembled WGS sequence"/>
</dbReference>
<evidence type="ECO:0000313" key="3">
    <source>
        <dbReference type="Proteomes" id="UP001596417"/>
    </source>
</evidence>